<organism evidence="1">
    <name type="scientific">Myoviridae sp. ctVeR24</name>
    <dbReference type="NCBI Taxonomy" id="2827689"/>
    <lineage>
        <taxon>Viruses</taxon>
        <taxon>Duplodnaviria</taxon>
        <taxon>Heunggongvirae</taxon>
        <taxon>Uroviricota</taxon>
        <taxon>Caudoviricetes</taxon>
    </lineage>
</organism>
<sequence length="33" mass="3740">MSVHISTGFFTESFTFRCSELAELGIHEFVDVC</sequence>
<proteinExistence type="predicted"/>
<protein>
    <submittedName>
        <fullName evidence="1">Uncharacterized protein</fullName>
    </submittedName>
</protein>
<name>A0A8S5SX54_9CAUD</name>
<accession>A0A8S5SX54</accession>
<dbReference type="EMBL" id="BK032695">
    <property type="protein sequence ID" value="DAF55645.1"/>
    <property type="molecule type" value="Genomic_DNA"/>
</dbReference>
<reference evidence="1" key="1">
    <citation type="journal article" date="2021" name="Proc. Natl. Acad. Sci. U.S.A.">
        <title>A Catalog of Tens of Thousands of Viruses from Human Metagenomes Reveals Hidden Associations with Chronic Diseases.</title>
        <authorList>
            <person name="Tisza M.J."/>
            <person name="Buck C.B."/>
        </authorList>
    </citation>
    <scope>NUCLEOTIDE SEQUENCE</scope>
    <source>
        <strain evidence="1">CtVeR24</strain>
    </source>
</reference>
<evidence type="ECO:0000313" key="1">
    <source>
        <dbReference type="EMBL" id="DAF55645.1"/>
    </source>
</evidence>